<evidence type="ECO:0000313" key="2">
    <source>
        <dbReference type="Proteomes" id="UP000324222"/>
    </source>
</evidence>
<organism evidence="1 2">
    <name type="scientific">Portunus trituberculatus</name>
    <name type="common">Swimming crab</name>
    <name type="synonym">Neptunus trituberculatus</name>
    <dbReference type="NCBI Taxonomy" id="210409"/>
    <lineage>
        <taxon>Eukaryota</taxon>
        <taxon>Metazoa</taxon>
        <taxon>Ecdysozoa</taxon>
        <taxon>Arthropoda</taxon>
        <taxon>Crustacea</taxon>
        <taxon>Multicrustacea</taxon>
        <taxon>Malacostraca</taxon>
        <taxon>Eumalacostraca</taxon>
        <taxon>Eucarida</taxon>
        <taxon>Decapoda</taxon>
        <taxon>Pleocyemata</taxon>
        <taxon>Brachyura</taxon>
        <taxon>Eubrachyura</taxon>
        <taxon>Portunoidea</taxon>
        <taxon>Portunidae</taxon>
        <taxon>Portuninae</taxon>
        <taxon>Portunus</taxon>
    </lineage>
</organism>
<dbReference type="Proteomes" id="UP000324222">
    <property type="component" value="Unassembled WGS sequence"/>
</dbReference>
<keyword evidence="2" id="KW-1185">Reference proteome</keyword>
<name>A0A5B7IP02_PORTR</name>
<sequence length="112" mass="12666">MICTYRARRQPRNPWDIIRINDLRERPQFAVTLNPIRKFVELSILSYAGSLQTIRFEGAESCVLWGPRGLQVHGFKSCPRSECRLDFLTRGNGFLAGGLKIGGTLKSIPFSP</sequence>
<protein>
    <submittedName>
        <fullName evidence="1">Uncharacterized protein</fullName>
    </submittedName>
</protein>
<reference evidence="1 2" key="1">
    <citation type="submission" date="2019-05" db="EMBL/GenBank/DDBJ databases">
        <title>Another draft genome of Portunus trituberculatus and its Hox gene families provides insights of decapod evolution.</title>
        <authorList>
            <person name="Jeong J.-H."/>
            <person name="Song I."/>
            <person name="Kim S."/>
            <person name="Choi T."/>
            <person name="Kim D."/>
            <person name="Ryu S."/>
            <person name="Kim W."/>
        </authorList>
    </citation>
    <scope>NUCLEOTIDE SEQUENCE [LARGE SCALE GENOMIC DNA]</scope>
    <source>
        <tissue evidence="1">Muscle</tissue>
    </source>
</reference>
<comment type="caution">
    <text evidence="1">The sequence shown here is derived from an EMBL/GenBank/DDBJ whole genome shotgun (WGS) entry which is preliminary data.</text>
</comment>
<dbReference type="EMBL" id="VSRR010068748">
    <property type="protein sequence ID" value="MPC85542.1"/>
    <property type="molecule type" value="Genomic_DNA"/>
</dbReference>
<dbReference type="OrthoDB" id="5983381at2759"/>
<accession>A0A5B7IP02</accession>
<dbReference type="AlphaFoldDB" id="A0A5B7IP02"/>
<dbReference type="Gene3D" id="2.60.120.200">
    <property type="match status" value="1"/>
</dbReference>
<evidence type="ECO:0000313" key="1">
    <source>
        <dbReference type="EMBL" id="MPC85542.1"/>
    </source>
</evidence>
<proteinExistence type="predicted"/>
<gene>
    <name evidence="1" type="ORF">E2C01_080323</name>
</gene>